<reference evidence="2" key="3">
    <citation type="submission" date="2018-07" db="EMBL/GenBank/DDBJ databases">
        <title>WGS assembly of Glycine max.</title>
        <authorList>
            <person name="Schmutz J."/>
            <person name="Cannon S."/>
            <person name="Schlueter J."/>
            <person name="Ma J."/>
            <person name="Mitros T."/>
            <person name="Nelson W."/>
            <person name="Hyten D."/>
            <person name="Song Q."/>
            <person name="Thelen J."/>
            <person name="Cheng J."/>
            <person name="Xu D."/>
            <person name="Hellsten U."/>
            <person name="May G."/>
            <person name="Yu Y."/>
            <person name="Sakurai T."/>
            <person name="Umezawa T."/>
            <person name="Bhattacharyya M."/>
            <person name="Sandhu D."/>
            <person name="Valliyodan B."/>
            <person name="Lindquist E."/>
            <person name="Peto M."/>
            <person name="Grant D."/>
            <person name="Shu S."/>
            <person name="Goodstein D."/>
            <person name="Barry K."/>
            <person name="Futrell-Griggs M."/>
            <person name="Abernathy B."/>
            <person name="Du J."/>
            <person name="Tian Z."/>
            <person name="Zhu L."/>
            <person name="Gill N."/>
            <person name="Joshi T."/>
            <person name="Libault M."/>
            <person name="Sethuraman A."/>
            <person name="Zhang X."/>
            <person name="Shinozaki K."/>
            <person name="Nguyen H."/>
            <person name="Wing R."/>
            <person name="Cregan P."/>
            <person name="Specht J."/>
            <person name="Grimwood J."/>
            <person name="Rokhsar D."/>
            <person name="Stacey G."/>
            <person name="Shoemaker R."/>
            <person name="Jackson S."/>
        </authorList>
    </citation>
    <scope>NUCLEOTIDE SEQUENCE</scope>
    <source>
        <tissue evidence="2">Callus</tissue>
    </source>
</reference>
<organism evidence="2">
    <name type="scientific">Glycine max</name>
    <name type="common">Soybean</name>
    <name type="synonym">Glycine hispida</name>
    <dbReference type="NCBI Taxonomy" id="3847"/>
    <lineage>
        <taxon>Eukaryota</taxon>
        <taxon>Viridiplantae</taxon>
        <taxon>Streptophyta</taxon>
        <taxon>Embryophyta</taxon>
        <taxon>Tracheophyta</taxon>
        <taxon>Spermatophyta</taxon>
        <taxon>Magnoliopsida</taxon>
        <taxon>eudicotyledons</taxon>
        <taxon>Gunneridae</taxon>
        <taxon>Pentapetalae</taxon>
        <taxon>rosids</taxon>
        <taxon>fabids</taxon>
        <taxon>Fabales</taxon>
        <taxon>Fabaceae</taxon>
        <taxon>Papilionoideae</taxon>
        <taxon>50 kb inversion clade</taxon>
        <taxon>NPAAA clade</taxon>
        <taxon>indigoferoid/millettioid clade</taxon>
        <taxon>Phaseoleae</taxon>
        <taxon>Glycine</taxon>
        <taxon>Glycine subgen. Soja</taxon>
    </lineage>
</organism>
<protein>
    <submittedName>
        <fullName evidence="2 3">Uncharacterized protein</fullName>
    </submittedName>
</protein>
<evidence type="ECO:0000313" key="2">
    <source>
        <dbReference type="EMBL" id="KRH30501.1"/>
    </source>
</evidence>
<dbReference type="PaxDb" id="3847-GLYMA11G19360.1"/>
<dbReference type="AlphaFoldDB" id="K7LQ80"/>
<dbReference type="Proteomes" id="UP000008827">
    <property type="component" value="Chromosome 11"/>
</dbReference>
<proteinExistence type="predicted"/>
<evidence type="ECO:0000256" key="1">
    <source>
        <dbReference type="SAM" id="Phobius"/>
    </source>
</evidence>
<dbReference type="HOGENOM" id="CLU_2854151_0_0_1"/>
<dbReference type="Gramene" id="KRH30501">
    <property type="protein sequence ID" value="KRH30501"/>
    <property type="gene ID" value="GLYMA_11G188400"/>
</dbReference>
<evidence type="ECO:0000313" key="3">
    <source>
        <dbReference type="EnsemblPlants" id="KRH30501"/>
    </source>
</evidence>
<accession>K7LQ80</accession>
<gene>
    <name evidence="2" type="ORF">GLYMA_11G188400</name>
</gene>
<keyword evidence="4" id="KW-1185">Reference proteome</keyword>
<feature type="transmembrane region" description="Helical" evidence="1">
    <location>
        <begin position="45"/>
        <end position="63"/>
    </location>
</feature>
<reference evidence="2 3" key="1">
    <citation type="journal article" date="2010" name="Nature">
        <title>Genome sequence of the palaeopolyploid soybean.</title>
        <authorList>
            <person name="Schmutz J."/>
            <person name="Cannon S.B."/>
            <person name="Schlueter J."/>
            <person name="Ma J."/>
            <person name="Mitros T."/>
            <person name="Nelson W."/>
            <person name="Hyten D.L."/>
            <person name="Song Q."/>
            <person name="Thelen J.J."/>
            <person name="Cheng J."/>
            <person name="Xu D."/>
            <person name="Hellsten U."/>
            <person name="May G.D."/>
            <person name="Yu Y."/>
            <person name="Sakurai T."/>
            <person name="Umezawa T."/>
            <person name="Bhattacharyya M.K."/>
            <person name="Sandhu D."/>
            <person name="Valliyodan B."/>
            <person name="Lindquist E."/>
            <person name="Peto M."/>
            <person name="Grant D."/>
            <person name="Shu S."/>
            <person name="Goodstein D."/>
            <person name="Barry K."/>
            <person name="Futrell-Griggs M."/>
            <person name="Abernathy B."/>
            <person name="Du J."/>
            <person name="Tian Z."/>
            <person name="Zhu L."/>
            <person name="Gill N."/>
            <person name="Joshi T."/>
            <person name="Libault M."/>
            <person name="Sethuraman A."/>
            <person name="Zhang X.-C."/>
            <person name="Shinozaki K."/>
            <person name="Nguyen H.T."/>
            <person name="Wing R.A."/>
            <person name="Cregan P."/>
            <person name="Specht J."/>
            <person name="Grimwood J."/>
            <person name="Rokhsar D."/>
            <person name="Stacey G."/>
            <person name="Shoemaker R.C."/>
            <person name="Jackson S.A."/>
        </authorList>
    </citation>
    <scope>NUCLEOTIDE SEQUENCE [LARGE SCALE GENOMIC DNA]</scope>
    <source>
        <strain evidence="3">cv. Williams 82</strain>
        <tissue evidence="2">Callus</tissue>
    </source>
</reference>
<reference evidence="3" key="2">
    <citation type="submission" date="2018-02" db="UniProtKB">
        <authorList>
            <consortium name="EnsemblPlants"/>
        </authorList>
    </citation>
    <scope>IDENTIFICATION</scope>
    <source>
        <strain evidence="3">Williams 82</strain>
    </source>
</reference>
<name>K7LQ80_SOYBN</name>
<evidence type="ECO:0000313" key="4">
    <source>
        <dbReference type="Proteomes" id="UP000008827"/>
    </source>
</evidence>
<keyword evidence="1" id="KW-0472">Membrane</keyword>
<dbReference type="SMR" id="K7LQ80"/>
<dbReference type="InParanoid" id="K7LQ80"/>
<dbReference type="EnsemblPlants" id="KRH30501">
    <property type="protein sequence ID" value="KRH30501"/>
    <property type="gene ID" value="GLYMA_11G188400"/>
</dbReference>
<keyword evidence="1" id="KW-1133">Transmembrane helix</keyword>
<sequence>MVKDIEPCKTNDQLEIINRTFWKDIWSSKAMASLKKSKISNLSSFFYNFYLFHFVLLILTNSINH</sequence>
<keyword evidence="1" id="KW-0812">Transmembrane</keyword>
<dbReference type="EMBL" id="CM000844">
    <property type="protein sequence ID" value="KRH30501.1"/>
    <property type="molecule type" value="Genomic_DNA"/>
</dbReference>